<protein>
    <submittedName>
        <fullName evidence="1">Uncharacterized protein</fullName>
    </submittedName>
</protein>
<dbReference type="AlphaFoldDB" id="A0A975CK22"/>
<accession>A0A975CK22</accession>
<gene>
    <name evidence="1" type="ORF">J1M35_01510</name>
</gene>
<dbReference type="Proteomes" id="UP000663903">
    <property type="component" value="Chromosome"/>
</dbReference>
<sequence length="312" mass="32301">MRDVTYRPQDEASFAQSLGEIALRTLGATAGTVTSLAHMAEGTAQVVLNSTLQVGHFLTFGYNHDHPVIQQALSDQQRLGEGIVSAILSPRETTTAVMEHIASRYHAAMQLADPFQQSAALGQLFNDVGQAALGLGYGTAGIVKPTAALGRLIGENAFTGPMPGSPAAQRGGVGFGEGVGNVAVNSAENLAKLEAQNVAMTKRLADDLRLQSANSPFTLVGKLTPEAISNARPAPGLDPGELSNPSILFGFGKYTTETFQSPSGNLGTAINLRACASKRVAEIGGNRGPAIGFRSKFPKLIAPCTCPSSAAG</sequence>
<proteinExistence type="predicted"/>
<name>A0A975CK22_9BURK</name>
<evidence type="ECO:0000313" key="2">
    <source>
        <dbReference type="Proteomes" id="UP000663903"/>
    </source>
</evidence>
<organism evidence="1 2">
    <name type="scientific">Ottowia testudinis</name>
    <dbReference type="NCBI Taxonomy" id="2816950"/>
    <lineage>
        <taxon>Bacteria</taxon>
        <taxon>Pseudomonadati</taxon>
        <taxon>Pseudomonadota</taxon>
        <taxon>Betaproteobacteria</taxon>
        <taxon>Burkholderiales</taxon>
        <taxon>Comamonadaceae</taxon>
        <taxon>Ottowia</taxon>
    </lineage>
</organism>
<keyword evidence="2" id="KW-1185">Reference proteome</keyword>
<reference evidence="1" key="1">
    <citation type="submission" date="2021-03" db="EMBL/GenBank/DDBJ databases">
        <title>Ottowia sp. 27C isolated from the cloaca of a Giant Asian pond turtle (Heosemys grandis).</title>
        <authorList>
            <person name="Spergser J."/>
            <person name="Busse H.-J."/>
        </authorList>
    </citation>
    <scope>NUCLEOTIDE SEQUENCE</scope>
    <source>
        <strain evidence="1">27C</strain>
    </source>
</reference>
<dbReference type="RefSeq" id="WP_208009377.1">
    <property type="nucleotide sequence ID" value="NZ_CP071796.1"/>
</dbReference>
<dbReference type="EMBL" id="CP071796">
    <property type="protein sequence ID" value="QTD45629.1"/>
    <property type="molecule type" value="Genomic_DNA"/>
</dbReference>
<evidence type="ECO:0000313" key="1">
    <source>
        <dbReference type="EMBL" id="QTD45629.1"/>
    </source>
</evidence>
<dbReference type="KEGG" id="otd:J1M35_01510"/>